<dbReference type="RefSeq" id="XP_001208597.1">
    <property type="nucleotide sequence ID" value="XM_001208597.1"/>
</dbReference>
<reference evidence="4" key="1">
    <citation type="submission" date="2005-09" db="EMBL/GenBank/DDBJ databases">
        <title>Annotation of the Aspergillus terreus NIH2624 genome.</title>
        <authorList>
            <person name="Birren B.W."/>
            <person name="Lander E.S."/>
            <person name="Galagan J.E."/>
            <person name="Nusbaum C."/>
            <person name="Devon K."/>
            <person name="Henn M."/>
            <person name="Ma L.-J."/>
            <person name="Jaffe D.B."/>
            <person name="Butler J."/>
            <person name="Alvarez P."/>
            <person name="Gnerre S."/>
            <person name="Grabherr M."/>
            <person name="Kleber M."/>
            <person name="Mauceli E.W."/>
            <person name="Brockman W."/>
            <person name="Rounsley S."/>
            <person name="Young S.K."/>
            <person name="LaButti K."/>
            <person name="Pushparaj V."/>
            <person name="DeCaprio D."/>
            <person name="Crawford M."/>
            <person name="Koehrsen M."/>
            <person name="Engels R."/>
            <person name="Montgomery P."/>
            <person name="Pearson M."/>
            <person name="Howarth C."/>
            <person name="Larson L."/>
            <person name="Luoma S."/>
            <person name="White J."/>
            <person name="Alvarado L."/>
            <person name="Kodira C.D."/>
            <person name="Zeng Q."/>
            <person name="Oleary S."/>
            <person name="Yandava C."/>
            <person name="Denning D.W."/>
            <person name="Nierman W.C."/>
            <person name="Milne T."/>
            <person name="Madden K."/>
        </authorList>
    </citation>
    <scope>NUCLEOTIDE SEQUENCE [LARGE SCALE GENOMIC DNA]</scope>
    <source>
        <strain evidence="4">NIH 2624 / FGSC A1156</strain>
    </source>
</reference>
<dbReference type="OrthoDB" id="187836at2759"/>
<dbReference type="AlphaFoldDB" id="Q0CYK2"/>
<proteinExistence type="inferred from homology"/>
<dbReference type="GO" id="GO:0047661">
    <property type="term" value="F:amino-acid racemase activity"/>
    <property type="evidence" value="ECO:0007669"/>
    <property type="project" value="InterPro"/>
</dbReference>
<evidence type="ECO:0000313" key="4">
    <source>
        <dbReference type="Proteomes" id="UP000007963"/>
    </source>
</evidence>
<dbReference type="PANTHER" id="PTHR21198:SF7">
    <property type="entry name" value="ASPARTATE-GLUTAMATE RACEMASE FAMILY"/>
    <property type="match status" value="1"/>
</dbReference>
<dbReference type="Proteomes" id="UP000007963">
    <property type="component" value="Unassembled WGS sequence"/>
</dbReference>
<dbReference type="NCBIfam" id="TIGR00035">
    <property type="entry name" value="asp_race"/>
    <property type="match status" value="1"/>
</dbReference>
<dbReference type="HOGENOM" id="CLU_055360_1_0_1"/>
<dbReference type="InterPro" id="IPR004380">
    <property type="entry name" value="Asp_race"/>
</dbReference>
<evidence type="ECO:0000313" key="3">
    <source>
        <dbReference type="EMBL" id="EAU37989.1"/>
    </source>
</evidence>
<dbReference type="Pfam" id="PF01177">
    <property type="entry name" value="Asp_Glu_race"/>
    <property type="match status" value="1"/>
</dbReference>
<accession>Q0CYK2</accession>
<dbReference type="PROSITE" id="PS00924">
    <property type="entry name" value="ASP_GLU_RACEMASE_2"/>
    <property type="match status" value="1"/>
</dbReference>
<dbReference type="InterPro" id="IPR015942">
    <property type="entry name" value="Asp/Glu/hydantoin_racemase"/>
</dbReference>
<dbReference type="eggNOG" id="ENOG502SHHB">
    <property type="taxonomic scope" value="Eukaryota"/>
</dbReference>
<protein>
    <recommendedName>
        <fullName evidence="5">Aspartate racemase</fullName>
    </recommendedName>
</protein>
<evidence type="ECO:0000256" key="2">
    <source>
        <dbReference type="ARBA" id="ARBA00023235"/>
    </source>
</evidence>
<evidence type="ECO:0008006" key="5">
    <source>
        <dbReference type="Google" id="ProtNLM"/>
    </source>
</evidence>
<dbReference type="Gene3D" id="3.40.50.1860">
    <property type="match status" value="2"/>
</dbReference>
<dbReference type="SUPFAM" id="SSF53681">
    <property type="entry name" value="Aspartate/glutamate racemase"/>
    <property type="match status" value="2"/>
</dbReference>
<dbReference type="VEuPathDB" id="FungiDB:ATEG_01232"/>
<dbReference type="InterPro" id="IPR033134">
    <property type="entry name" value="Asp/Glu_racemase_AS_2"/>
</dbReference>
<dbReference type="OMA" id="NGQHEAN"/>
<name>Q0CYK2_ASPTN</name>
<dbReference type="EMBL" id="CH476595">
    <property type="protein sequence ID" value="EAU37989.1"/>
    <property type="molecule type" value="Genomic_DNA"/>
</dbReference>
<dbReference type="STRING" id="341663.Q0CYK2"/>
<keyword evidence="2" id="KW-0413">Isomerase</keyword>
<sequence>MKTIGIIGGIAWPSTASYYRTINELTAKRMGGSGVHCAKLVLIQTDFDEIENLQQVGQWDKLAELLGELASRLEAAGADFFLVACNTMHMVAAQIAAHTTIPMLHIVDATAQKIVEAGHKTVGLLGSRYTMTGDYFSGRLSSNYGLDVLVPDEKQQEDVHSALFNELARGVFRDETRMLFKGVMESLVERGAQVIILGCTEFGLLVREEDSPVPILDTGAVHADAAVEMAIGNAGPQ</sequence>
<dbReference type="PANTHER" id="PTHR21198">
    <property type="entry name" value="GLUTAMATE RACEMASE"/>
    <property type="match status" value="1"/>
</dbReference>
<dbReference type="InterPro" id="IPR001920">
    <property type="entry name" value="Asp/Glu_race"/>
</dbReference>
<gene>
    <name evidence="3" type="ORF">ATEG_01232</name>
</gene>
<evidence type="ECO:0000256" key="1">
    <source>
        <dbReference type="ARBA" id="ARBA00007847"/>
    </source>
</evidence>
<organism evidence="3 4">
    <name type="scientific">Aspergillus terreus (strain NIH 2624 / FGSC A1156)</name>
    <dbReference type="NCBI Taxonomy" id="341663"/>
    <lineage>
        <taxon>Eukaryota</taxon>
        <taxon>Fungi</taxon>
        <taxon>Dikarya</taxon>
        <taxon>Ascomycota</taxon>
        <taxon>Pezizomycotina</taxon>
        <taxon>Eurotiomycetes</taxon>
        <taxon>Eurotiomycetidae</taxon>
        <taxon>Eurotiales</taxon>
        <taxon>Aspergillaceae</taxon>
        <taxon>Aspergillus</taxon>
        <taxon>Aspergillus subgen. Circumdati</taxon>
    </lineage>
</organism>
<comment type="similarity">
    <text evidence="1">Belongs to the aspartate/glutamate racemases family.</text>
</comment>
<dbReference type="GeneID" id="4316052"/>